<organism evidence="1 2">
    <name type="scientific">Vermiconidia calcicola</name>
    <dbReference type="NCBI Taxonomy" id="1690605"/>
    <lineage>
        <taxon>Eukaryota</taxon>
        <taxon>Fungi</taxon>
        <taxon>Dikarya</taxon>
        <taxon>Ascomycota</taxon>
        <taxon>Pezizomycotina</taxon>
        <taxon>Dothideomycetes</taxon>
        <taxon>Dothideomycetidae</taxon>
        <taxon>Mycosphaerellales</taxon>
        <taxon>Extremaceae</taxon>
        <taxon>Vermiconidia</taxon>
    </lineage>
</organism>
<name>A0ACC3MMI4_9PEZI</name>
<dbReference type="EMBL" id="JAUTXU010000214">
    <property type="protein sequence ID" value="KAK3698115.1"/>
    <property type="molecule type" value="Genomic_DNA"/>
</dbReference>
<comment type="caution">
    <text evidence="1">The sequence shown here is derived from an EMBL/GenBank/DDBJ whole genome shotgun (WGS) entry which is preliminary data.</text>
</comment>
<sequence length="1520" mass="171031">MSGSGGRGQQAEARPSKKRKADEDPTLSAFQAVRPKKAARSAKKDDRPNTTEATIDLTPTEQLEEDRDDLEEKRNDRVIEAKRKLKYHATLPEYNVFVLKDSVETTSVPAMAGYLNCPNTTVLWDRFWNNKEVYGMLDQLYAQYKKPNPFGMVVKIPEGAKLPPKPRFSKVEVFRRLAEGKFQAADITSTSDPGFDRFSADSSLRMYVYFLRVAYRVMQAVPESFPGTAVPRVARVFLPDLEISINKKGFDAEDLNRLFVLFHSFYSKKRDQGAGQIAHKERPPQLPIFCYPSEARVNTVQQTERNKRAFKNLFSRTLTSEQLAKVFAFSTKKERAQQPHAVDQLSEEKVMLDEDLPHLEDGDCEAILQYLANQVQYLYDNRDRRVQFFNPAQTAVDGQHDAQIDRERRREAYGTLNNQDQQNFRQDVFVELQRRLNDCSAAAPSWEETAELLSLVVENLKDAIDPLTKQDFRILYRGMTLMPWQPEAVAFILKMIRSRLKTCMVCDDTGTGKTIEILVALIQLSIDTQTEIDRIRGPELQRLTLEDGADGQGMNERATPTSQTLPVEPQTPPSKLHKPILIVVPPSAIGAWMSDAGNFFQDAKQRRNINMCTFFGPKGGSTGTAGQHSSAGNNAEELAEFCASLNPMEESTSRTCILTTFRSFATRCLGFRRGELSPTIDVDILEEMQDDTSMRANEQQQKDDKAPVQEEDEDAIGDGDCDPLPDHEVTIVEKAKLLIPRNSFSYLVVDEAHRLKDPKSLQAIVVNKLDVDGTIMCSATPFINSVRDLYGLLRFFWRVVSKSVEHLAHRRPNQAAFAELQHDLISKYHRDIHQIQDESLDLYLSALDPEHFKGLVGTNTAAVEQDVSRDVIPTLIMLTSLRRVMGQELRVAGRKIKLGANIPRFEITTMLLRQGDVEASLYGAIHEAYLKDSQSARLIVDDNDLSDENNPPANVRRRRLQQACLNPGLDQLHQRNVNGVKDVRKLFDKSLDSFGFFHTWTKSDMNSTRPATRIDMAVYIAETSVKMQALAAEILQVVLIDGGKMLIYADWPTNLWLIELFLEVLQIKFLSIRAGVSTRKRLEAENAYNNDNATKVLVCSSRSAAESLNLQRGGWHIMVIDLVPINVLHEIVGRGFRVGQKHAQTVKAFASDETFDQYLLHKYVSHYRSQVAATADLGIPKSVLAGVKPLVNATERLDTSQRKDYTKFVNDAVVDTYVDGLARSVLGMRARITEAWADVQDVGRKNLDPEEQLFRLAYGGRVADEVLDQAREAQRLANIAQLEDLEAAESGDGQKSPVKSSLPSTTALRSTPFAAAKLPRKAAETTFTEGDHIRALVRAAQSLASTSEFRLHEITTVDCLSAVKEWILTPSPCVDRALVELAKPESAILTAEDDWDDEDMMDVDEEDPSVTEATPLSHSGAVIADTPDELTPERKADHDRYSDIVLNFKTRGGMQNFSKEEFGQDVIRKTRVQTASAIAMHWVQKDSNDRSRHQPDWTLYEEDAKRPWGVVSLAEDDGEL</sequence>
<protein>
    <submittedName>
        <fullName evidence="1">Uncharacterized protein</fullName>
    </submittedName>
</protein>
<gene>
    <name evidence="1" type="ORF">LTR37_017073</name>
</gene>
<evidence type="ECO:0000313" key="1">
    <source>
        <dbReference type="EMBL" id="KAK3698115.1"/>
    </source>
</evidence>
<evidence type="ECO:0000313" key="2">
    <source>
        <dbReference type="Proteomes" id="UP001281147"/>
    </source>
</evidence>
<dbReference type="Proteomes" id="UP001281147">
    <property type="component" value="Unassembled WGS sequence"/>
</dbReference>
<keyword evidence="2" id="KW-1185">Reference proteome</keyword>
<accession>A0ACC3MMI4</accession>
<reference evidence="1" key="1">
    <citation type="submission" date="2023-07" db="EMBL/GenBank/DDBJ databases">
        <title>Black Yeasts Isolated from many extreme environments.</title>
        <authorList>
            <person name="Coleine C."/>
            <person name="Stajich J.E."/>
            <person name="Selbmann L."/>
        </authorList>
    </citation>
    <scope>NUCLEOTIDE SEQUENCE</scope>
    <source>
        <strain evidence="1">CCFEE 5714</strain>
    </source>
</reference>
<proteinExistence type="predicted"/>